<name>A7RRT8_NEMVE</name>
<keyword evidence="7" id="KW-0807">Transducer</keyword>
<keyword evidence="2 8" id="KW-0812">Transmembrane</keyword>
<dbReference type="SUPFAM" id="SSF81321">
    <property type="entry name" value="Family A G protein-coupled receptor-like"/>
    <property type="match status" value="1"/>
</dbReference>
<sequence length="317" mass="35953">MNNSTVSKLTEPVTQATQEMTGKVQLAFLVFTLVVTTIGDSLVMTVVLRKRERNINDRFILNLAIADELFVAFSLPGAVVKAFGLALYSQFFCSFVRPQVTMYFNLGLFTITSMALYRTKVMLCNNPHQAKLRATHANIWIGLLWLLAFITALPAIIVATVTRTGQCSGNWKSKAHKDAYIIFLLIAKCLLPLVLITVSYSRIGIFLSKNRIPVDETSSTSRGGVGYRNRVENIKVAKTVAAIVLMFALCTAPFQTAWIMLQFGDRETRIRAVFAFRVAVIFQNLHTCFNPFIYAISRRYFRQEYIKYLSRYRDCFN</sequence>
<dbReference type="OrthoDB" id="9828427at2759"/>
<dbReference type="InterPro" id="IPR017452">
    <property type="entry name" value="GPCR_Rhodpsn_7TM"/>
</dbReference>
<dbReference type="PANTHER" id="PTHR45695:SF9">
    <property type="entry name" value="LEUCOKININ RECEPTOR"/>
    <property type="match status" value="1"/>
</dbReference>
<proteinExistence type="predicted"/>
<evidence type="ECO:0000313" key="10">
    <source>
        <dbReference type="EMBL" id="EDO45882.1"/>
    </source>
</evidence>
<dbReference type="InParanoid" id="A7RRT8"/>
<keyword evidence="6" id="KW-0675">Receptor</keyword>
<dbReference type="GO" id="GO:0004930">
    <property type="term" value="F:G protein-coupled receptor activity"/>
    <property type="evidence" value="ECO:0000318"/>
    <property type="project" value="GO_Central"/>
</dbReference>
<dbReference type="GO" id="GO:0005886">
    <property type="term" value="C:plasma membrane"/>
    <property type="evidence" value="ECO:0000318"/>
    <property type="project" value="GO_Central"/>
</dbReference>
<gene>
    <name evidence="10" type="ORF">NEMVEDRAFT_v1g201170</name>
</gene>
<dbReference type="PANTHER" id="PTHR45695">
    <property type="entry name" value="LEUCOKININ RECEPTOR-RELATED"/>
    <property type="match status" value="1"/>
</dbReference>
<dbReference type="FunFam" id="1.20.1070.10:FF:000401">
    <property type="entry name" value="Predicted protein"/>
    <property type="match status" value="1"/>
</dbReference>
<evidence type="ECO:0000256" key="4">
    <source>
        <dbReference type="ARBA" id="ARBA00023040"/>
    </source>
</evidence>
<dbReference type="GO" id="GO:0032870">
    <property type="term" value="P:cellular response to hormone stimulus"/>
    <property type="evidence" value="ECO:0000318"/>
    <property type="project" value="GO_Central"/>
</dbReference>
<feature type="transmembrane region" description="Helical" evidence="8">
    <location>
        <begin position="100"/>
        <end position="117"/>
    </location>
</feature>
<dbReference type="AlphaFoldDB" id="A7RRT8"/>
<feature type="transmembrane region" description="Helical" evidence="8">
    <location>
        <begin position="26"/>
        <end position="48"/>
    </location>
</feature>
<dbReference type="Gene3D" id="1.20.1070.10">
    <property type="entry name" value="Rhodopsin 7-helix transmembrane proteins"/>
    <property type="match status" value="1"/>
</dbReference>
<evidence type="ECO:0000256" key="7">
    <source>
        <dbReference type="ARBA" id="ARBA00023224"/>
    </source>
</evidence>
<reference evidence="10 11" key="1">
    <citation type="journal article" date="2007" name="Science">
        <title>Sea anemone genome reveals ancestral eumetazoan gene repertoire and genomic organization.</title>
        <authorList>
            <person name="Putnam N.H."/>
            <person name="Srivastava M."/>
            <person name="Hellsten U."/>
            <person name="Dirks B."/>
            <person name="Chapman J."/>
            <person name="Salamov A."/>
            <person name="Terry A."/>
            <person name="Shapiro H."/>
            <person name="Lindquist E."/>
            <person name="Kapitonov V.V."/>
            <person name="Jurka J."/>
            <person name="Genikhovich G."/>
            <person name="Grigoriev I.V."/>
            <person name="Lucas S.M."/>
            <person name="Steele R.E."/>
            <person name="Finnerty J.R."/>
            <person name="Technau U."/>
            <person name="Martindale M.Q."/>
            <person name="Rokhsar D.S."/>
        </authorList>
    </citation>
    <scope>NUCLEOTIDE SEQUENCE [LARGE SCALE GENOMIC DNA]</scope>
    <source>
        <strain evidence="11">CH2 X CH6</strain>
    </source>
</reference>
<comment type="subcellular location">
    <subcellularLocation>
        <location evidence="1">Membrane</location>
        <topology evidence="1">Multi-pass membrane protein</topology>
    </subcellularLocation>
</comment>
<evidence type="ECO:0000256" key="2">
    <source>
        <dbReference type="ARBA" id="ARBA00022692"/>
    </source>
</evidence>
<dbReference type="CDD" id="cd00637">
    <property type="entry name" value="7tm_classA_rhodopsin-like"/>
    <property type="match status" value="1"/>
</dbReference>
<dbReference type="OMA" id="ATHANIW"/>
<accession>A7RRT8</accession>
<dbReference type="PhylomeDB" id="A7RRT8"/>
<feature type="transmembrane region" description="Helical" evidence="8">
    <location>
        <begin position="69"/>
        <end position="88"/>
    </location>
</feature>
<keyword evidence="3 8" id="KW-1133">Transmembrane helix</keyword>
<keyword evidence="11" id="KW-1185">Reference proteome</keyword>
<feature type="transmembrane region" description="Helical" evidence="8">
    <location>
        <begin position="137"/>
        <end position="159"/>
    </location>
</feature>
<evidence type="ECO:0000313" key="11">
    <source>
        <dbReference type="Proteomes" id="UP000001593"/>
    </source>
</evidence>
<evidence type="ECO:0000256" key="1">
    <source>
        <dbReference type="ARBA" id="ARBA00004141"/>
    </source>
</evidence>
<dbReference type="KEGG" id="nve:5517899"/>
<dbReference type="PROSITE" id="PS50262">
    <property type="entry name" value="G_PROTEIN_RECEP_F1_2"/>
    <property type="match status" value="1"/>
</dbReference>
<feature type="transmembrane region" description="Helical" evidence="8">
    <location>
        <begin position="240"/>
        <end position="261"/>
    </location>
</feature>
<dbReference type="Proteomes" id="UP000001593">
    <property type="component" value="Unassembled WGS sequence"/>
</dbReference>
<keyword evidence="4" id="KW-0297">G-protein coupled receptor</keyword>
<dbReference type="EMBL" id="DS469532">
    <property type="protein sequence ID" value="EDO45882.1"/>
    <property type="molecule type" value="Genomic_DNA"/>
</dbReference>
<feature type="domain" description="G-protein coupled receptors family 1 profile" evidence="9">
    <location>
        <begin position="39"/>
        <end position="294"/>
    </location>
</feature>
<dbReference type="STRING" id="45351.A7RRT8"/>
<feature type="transmembrane region" description="Helical" evidence="8">
    <location>
        <begin position="179"/>
        <end position="201"/>
    </location>
</feature>
<feature type="transmembrane region" description="Helical" evidence="8">
    <location>
        <begin position="273"/>
        <end position="296"/>
    </location>
</feature>
<evidence type="ECO:0000256" key="8">
    <source>
        <dbReference type="SAM" id="Phobius"/>
    </source>
</evidence>
<dbReference type="GO" id="GO:0007186">
    <property type="term" value="P:G protein-coupled receptor signaling pathway"/>
    <property type="evidence" value="ECO:0000318"/>
    <property type="project" value="GO_Central"/>
</dbReference>
<evidence type="ECO:0000259" key="9">
    <source>
        <dbReference type="PROSITE" id="PS50262"/>
    </source>
</evidence>
<dbReference type="Pfam" id="PF00001">
    <property type="entry name" value="7tm_1"/>
    <property type="match status" value="1"/>
</dbReference>
<protein>
    <recommendedName>
        <fullName evidence="9">G-protein coupled receptors family 1 profile domain-containing protein</fullName>
    </recommendedName>
</protein>
<dbReference type="eggNOG" id="KOG4219">
    <property type="taxonomic scope" value="Eukaryota"/>
</dbReference>
<dbReference type="HOGENOM" id="CLU_009579_8_1_1"/>
<evidence type="ECO:0000256" key="3">
    <source>
        <dbReference type="ARBA" id="ARBA00022989"/>
    </source>
</evidence>
<keyword evidence="5 8" id="KW-0472">Membrane</keyword>
<evidence type="ECO:0000256" key="5">
    <source>
        <dbReference type="ARBA" id="ARBA00023136"/>
    </source>
</evidence>
<dbReference type="InterPro" id="IPR000276">
    <property type="entry name" value="GPCR_Rhodpsn"/>
</dbReference>
<organism evidence="10 11">
    <name type="scientific">Nematostella vectensis</name>
    <name type="common">Starlet sea anemone</name>
    <dbReference type="NCBI Taxonomy" id="45351"/>
    <lineage>
        <taxon>Eukaryota</taxon>
        <taxon>Metazoa</taxon>
        <taxon>Cnidaria</taxon>
        <taxon>Anthozoa</taxon>
        <taxon>Hexacorallia</taxon>
        <taxon>Actiniaria</taxon>
        <taxon>Edwardsiidae</taxon>
        <taxon>Nematostella</taxon>
    </lineage>
</organism>
<evidence type="ECO:0000256" key="6">
    <source>
        <dbReference type="ARBA" id="ARBA00023170"/>
    </source>
</evidence>
<dbReference type="PRINTS" id="PR00237">
    <property type="entry name" value="GPCRRHODOPSN"/>
</dbReference>